<keyword evidence="1" id="KW-0229">DNA integration</keyword>
<evidence type="ECO:0000259" key="5">
    <source>
        <dbReference type="PROSITE" id="PS51900"/>
    </source>
</evidence>
<feature type="domain" description="Core-binding (CB)" evidence="5">
    <location>
        <begin position="8"/>
        <end position="87"/>
    </location>
</feature>
<evidence type="ECO:0000313" key="8">
    <source>
        <dbReference type="EMBL" id="SUV43394.1"/>
    </source>
</evidence>
<evidence type="ECO:0000313" key="10">
    <source>
        <dbReference type="Proteomes" id="UP000291917"/>
    </source>
</evidence>
<reference evidence="6 11" key="2">
    <citation type="journal article" date="2019" name="Nat. Med.">
        <title>A library of human gut bacterial isolates paired with longitudinal multiomics data enables mechanistic microbiome research.</title>
        <authorList>
            <person name="Poyet M."/>
            <person name="Groussin M."/>
            <person name="Gibbons S.M."/>
            <person name="Avila-Pacheco J."/>
            <person name="Jiang X."/>
            <person name="Kearney S.M."/>
            <person name="Perrotta A.R."/>
            <person name="Berdy B."/>
            <person name="Zhao S."/>
            <person name="Lieberman T.D."/>
            <person name="Swanson P.K."/>
            <person name="Smith M."/>
            <person name="Roesemann S."/>
            <person name="Alexander J.E."/>
            <person name="Rich S.A."/>
            <person name="Livny J."/>
            <person name="Vlamakis H."/>
            <person name="Clish C."/>
            <person name="Bullock K."/>
            <person name="Deik A."/>
            <person name="Scott J."/>
            <person name="Pierce K.A."/>
            <person name="Xavier R.J."/>
            <person name="Alm E.J."/>
        </authorList>
    </citation>
    <scope>NUCLEOTIDE SEQUENCE [LARGE SCALE GENOMIC DNA]</scope>
    <source>
        <strain evidence="6 11">BIOML-A1</strain>
    </source>
</reference>
<dbReference type="GO" id="GO:0006310">
    <property type="term" value="P:DNA recombination"/>
    <property type="evidence" value="ECO:0007669"/>
    <property type="project" value="UniProtKB-KW"/>
</dbReference>
<dbReference type="Proteomes" id="UP000254424">
    <property type="component" value="Unassembled WGS sequence"/>
</dbReference>
<dbReference type="Pfam" id="PF13102">
    <property type="entry name" value="Phage_int_SAM_5"/>
    <property type="match status" value="1"/>
</dbReference>
<keyword evidence="11" id="KW-1185">Reference proteome</keyword>
<proteinExistence type="predicted"/>
<dbReference type="InterPro" id="IPR011010">
    <property type="entry name" value="DNA_brk_join_enz"/>
</dbReference>
<dbReference type="PROSITE" id="PS51900">
    <property type="entry name" value="CB"/>
    <property type="match status" value="1"/>
</dbReference>
<reference evidence="7 10" key="3">
    <citation type="journal article" date="2019" name="Science, e1252229">
        <title>Invertible promoters mediate bacterial phase variation, antibiotic resistance, and host adaptation in the gut.</title>
        <authorList>
            <person name="Jiang X."/>
            <person name="Hall A.B."/>
            <person name="Arthur T.D."/>
            <person name="Plichta D.R."/>
            <person name="Covington C.T."/>
            <person name="Poyet M."/>
            <person name="Crothers J."/>
            <person name="Moses P.L."/>
            <person name="Tolonen A.C."/>
            <person name="Vlamakis H."/>
            <person name="Alm E.J."/>
            <person name="Xavier R.J."/>
        </authorList>
    </citation>
    <scope>NUCLEOTIDE SEQUENCE [LARGE SCALE GENOMIC DNA]</scope>
    <source>
        <strain evidence="10">bj_0095</strain>
        <strain evidence="7">Bj_0095</strain>
    </source>
</reference>
<dbReference type="GeneID" id="93069535"/>
<keyword evidence="3" id="KW-0233">DNA recombination</keyword>
<evidence type="ECO:0000256" key="1">
    <source>
        <dbReference type="ARBA" id="ARBA00022908"/>
    </source>
</evidence>
<evidence type="ECO:0000313" key="6">
    <source>
        <dbReference type="EMBL" id="KAA5274217.1"/>
    </source>
</evidence>
<dbReference type="InterPro" id="IPR013762">
    <property type="entry name" value="Integrase-like_cat_sf"/>
</dbReference>
<dbReference type="InterPro" id="IPR044068">
    <property type="entry name" value="CB"/>
</dbReference>
<protein>
    <submittedName>
        <fullName evidence="6 8">Integrase</fullName>
    </submittedName>
    <submittedName>
        <fullName evidence="7">Recombinase</fullName>
    </submittedName>
</protein>
<dbReference type="Gene3D" id="1.10.443.10">
    <property type="entry name" value="Intergrase catalytic core"/>
    <property type="match status" value="1"/>
</dbReference>
<dbReference type="Proteomes" id="UP000291917">
    <property type="component" value="Unassembled WGS sequence"/>
</dbReference>
<dbReference type="AlphaFoldDB" id="A0A380ZAM9"/>
<dbReference type="GO" id="GO:0003677">
    <property type="term" value="F:DNA binding"/>
    <property type="evidence" value="ECO:0007669"/>
    <property type="project" value="UniProtKB-UniRule"/>
</dbReference>
<dbReference type="Gene3D" id="1.10.150.130">
    <property type="match status" value="1"/>
</dbReference>
<dbReference type="OrthoDB" id="1112270at2"/>
<dbReference type="InterPro" id="IPR050090">
    <property type="entry name" value="Tyrosine_recombinase_XerCD"/>
</dbReference>
<evidence type="ECO:0000313" key="9">
    <source>
        <dbReference type="Proteomes" id="UP000254424"/>
    </source>
</evidence>
<evidence type="ECO:0000313" key="7">
    <source>
        <dbReference type="EMBL" id="RYT71391.1"/>
    </source>
</evidence>
<organism evidence="8 9">
    <name type="scientific">Bacteroides eggerthii</name>
    <dbReference type="NCBI Taxonomy" id="28111"/>
    <lineage>
        <taxon>Bacteria</taxon>
        <taxon>Pseudomonadati</taxon>
        <taxon>Bacteroidota</taxon>
        <taxon>Bacteroidia</taxon>
        <taxon>Bacteroidales</taxon>
        <taxon>Bacteroidaceae</taxon>
        <taxon>Bacteroides</taxon>
    </lineage>
</organism>
<sequence>MRQKSLTDFMNEVIKDLCEQGRFATAHVYKYALRSFTEFVGGGSIYFGAFSKRSLRRFQTYMEERQLSYNTISTYLRSLRAVYNSAVDADLVRGEFRLFAGLKTGVASERKLAVTALQMQKLLKQPLSAGALKASAVRLSGASGSDDFLARMQKARDCFSLMLFLQGMPYVDLTHLRKCDLNGNLLTCRRRKTGTELCIRVTPEAMALIERYGNHDEHSPYLLNLLGSNPDGEEDFHQYRSNLRGLNYYLSFLPSLCGLHGLKISSYTPRHTWATLAKYCQVPEEIISEGLGHSSLEVTRSYLKSFEGDELAKANRIIIDYIWSGNKTLWNKQ</sequence>
<dbReference type="EMBL" id="RCXL01000022">
    <property type="protein sequence ID" value="RYT71391.1"/>
    <property type="molecule type" value="Genomic_DNA"/>
</dbReference>
<accession>A0A380ZAM9</accession>
<dbReference type="EMBL" id="UFSX01000002">
    <property type="protein sequence ID" value="SUV43394.1"/>
    <property type="molecule type" value="Genomic_DNA"/>
</dbReference>
<dbReference type="PANTHER" id="PTHR30349:SF64">
    <property type="entry name" value="PROPHAGE INTEGRASE INTD-RELATED"/>
    <property type="match status" value="1"/>
</dbReference>
<evidence type="ECO:0000313" key="11">
    <source>
        <dbReference type="Proteomes" id="UP000335496"/>
    </source>
</evidence>
<gene>
    <name evidence="7" type="ORF">EAJ03_13420</name>
    <name evidence="6" type="ORF">F2Z23_09630</name>
    <name evidence="8" type="ORF">NCTC11155_02787</name>
</gene>
<evidence type="ECO:0000256" key="3">
    <source>
        <dbReference type="ARBA" id="ARBA00023172"/>
    </source>
</evidence>
<dbReference type="GO" id="GO:0015074">
    <property type="term" value="P:DNA integration"/>
    <property type="evidence" value="ECO:0007669"/>
    <property type="project" value="UniProtKB-KW"/>
</dbReference>
<dbReference type="RefSeq" id="WP_039953482.1">
    <property type="nucleotide sequence ID" value="NZ_CABKNQ010000017.1"/>
</dbReference>
<keyword evidence="2 4" id="KW-0238">DNA-binding</keyword>
<dbReference type="PANTHER" id="PTHR30349">
    <property type="entry name" value="PHAGE INTEGRASE-RELATED"/>
    <property type="match status" value="1"/>
</dbReference>
<dbReference type="Proteomes" id="UP000335496">
    <property type="component" value="Unassembled WGS sequence"/>
</dbReference>
<dbReference type="EMBL" id="VVZX01000010">
    <property type="protein sequence ID" value="KAA5274217.1"/>
    <property type="molecule type" value="Genomic_DNA"/>
</dbReference>
<evidence type="ECO:0000256" key="4">
    <source>
        <dbReference type="PROSITE-ProRule" id="PRU01248"/>
    </source>
</evidence>
<dbReference type="InterPro" id="IPR025269">
    <property type="entry name" value="SAM-like_dom"/>
</dbReference>
<reference evidence="8 9" key="1">
    <citation type="submission" date="2018-06" db="EMBL/GenBank/DDBJ databases">
        <authorList>
            <consortium name="Pathogen Informatics"/>
            <person name="Doyle S."/>
        </authorList>
    </citation>
    <scope>NUCLEOTIDE SEQUENCE [LARGE SCALE GENOMIC DNA]</scope>
    <source>
        <strain evidence="8 9">NCTC11155</strain>
    </source>
</reference>
<name>A0A380ZAM9_9BACE</name>
<evidence type="ECO:0000256" key="2">
    <source>
        <dbReference type="ARBA" id="ARBA00023125"/>
    </source>
</evidence>
<dbReference type="InterPro" id="IPR010998">
    <property type="entry name" value="Integrase_recombinase_N"/>
</dbReference>
<dbReference type="SUPFAM" id="SSF56349">
    <property type="entry name" value="DNA breaking-rejoining enzymes"/>
    <property type="match status" value="1"/>
</dbReference>